<dbReference type="InterPro" id="IPR045269">
    <property type="entry name" value="Atg1-like"/>
</dbReference>
<feature type="compositionally biased region" description="Low complexity" evidence="4">
    <location>
        <begin position="141"/>
        <end position="156"/>
    </location>
</feature>
<feature type="region of interest" description="Disordered" evidence="4">
    <location>
        <begin position="1141"/>
        <end position="1172"/>
    </location>
</feature>
<protein>
    <submittedName>
        <fullName evidence="6">Protein kinase</fullName>
    </submittedName>
</protein>
<dbReference type="InterPro" id="IPR017441">
    <property type="entry name" value="Protein_kinase_ATP_BS"/>
</dbReference>
<name>A0ABV3QAQ6_9GAMM</name>
<dbReference type="GO" id="GO:0016301">
    <property type="term" value="F:kinase activity"/>
    <property type="evidence" value="ECO:0007669"/>
    <property type="project" value="UniProtKB-KW"/>
</dbReference>
<sequence>MTPIAELIADYQAKRLSLPGLFEALTARGALPDETCRDEQALLEAMAADGRLEPTLARALAAKLRSLQPSAPAPATPLAAPAAAVDEDVTKVRVSDRAAAPPPDAEMTMVQPASRPPAPASDADATMVAPASRPPAADTPQATAVTGTQGTASSSSFNRSSWEKVAEAETGDYATVGMLLKGRFLLEREIGRGGMGVVYLARDERKVEARDRDPYVAVKVLNDEFRRHPDSLIALQRESRRAQLLAHDNIVRVYDFDKDRTIVFMTMEYIDGTDLRTLIRERAYHGMPLAEARPLIEGMGWALKRAHAAGIVHSDFKPGNVMVTREGVPKVFDFGIARAGKHLSEATGEETVFDAGTLGALTPAYASLEMIQGKEPSPSDDIYALGCVTFELLTGKHPFDKQSAEVAMKEGRKPPLVPGLTRRQYKTLCDSVAFHAEQRLQSASELIDGLREIGLRERLVPWLGYGAVAAVVIAGGTWGTVSYLHQHHLSQVIARFAAGNPHHYANENDAMQALDGLGEDDRKRLVLDQGETIQNFLLARIDAYWNPAKGHYDFPGAQHVFQLRDQLKLYSPKLDSRRTEVTQQKNDLLNTLDTELSQRVTAGAIFENQPDNAVATLDRIRAIDPHSALLRNAELELKYDIAIGQSLSADHVDEARQRLALATRLFPDSTRLKQRAAQLAALAVPAPTAPAPGAPVQSIAQARSALAALVASPSANASWQQSVASAMVVLHNDQSPETRRLVAALGTAIAGVAGQQTDPVHLPQDLALVNLGLQYAPQSAPLLAQRDKLAALQSQAQAQLDQEAATAEVASRIESVRRAAAADDSAKALESLARIRTLQPDNPFLAKEGPQLVASAYLGQADEQFQRGKYQAASNVLAQGLKALGNRSDLRNAQQRYELVAALLKANGKPLAEADYQRLGTQLSGARKADAQGLDDLESDLKQHGHLPQGSLAAWLDSLKPSTAAATVAPSPAAPVPSAPSAPPAVTPGHAPNEAAATRPVPGAAAKTPTEAAGTAAPATVAAGAGSDPCARPDLVGKGRACSDTLGASGRGPALVVIPAAGGGKPYAMSRTEITVGEFNRYCKASHACAGLPASDRDASQLPASNISLAQARAYMQWLSSASGYTYRLPSDAEWMHAAQAGSGWKQSPDSNCIPPSASDDSGGGPISALGREPNPWGLVNMTGNVWEWVSDGGGVIVRGGSYNSYWSDCTVDSHRSDNGSAQKDVGFRVLRELK</sequence>
<evidence type="ECO:0000313" key="7">
    <source>
        <dbReference type="Proteomes" id="UP001556220"/>
    </source>
</evidence>
<keyword evidence="6" id="KW-0808">Transferase</keyword>
<dbReference type="PROSITE" id="PS00107">
    <property type="entry name" value="PROTEIN_KINASE_ATP"/>
    <property type="match status" value="1"/>
</dbReference>
<evidence type="ECO:0000256" key="1">
    <source>
        <dbReference type="ARBA" id="ARBA00022741"/>
    </source>
</evidence>
<dbReference type="Proteomes" id="UP001556220">
    <property type="component" value="Unassembled WGS sequence"/>
</dbReference>
<dbReference type="CDD" id="cd14014">
    <property type="entry name" value="STKc_PknB_like"/>
    <property type="match status" value="1"/>
</dbReference>
<dbReference type="SUPFAM" id="SSF56436">
    <property type="entry name" value="C-type lectin-like"/>
    <property type="match status" value="1"/>
</dbReference>
<accession>A0ABV3QAQ6</accession>
<dbReference type="PROSITE" id="PS00108">
    <property type="entry name" value="PROTEIN_KINASE_ST"/>
    <property type="match status" value="1"/>
</dbReference>
<dbReference type="InterPro" id="IPR042095">
    <property type="entry name" value="SUMF_sf"/>
</dbReference>
<dbReference type="PROSITE" id="PS50011">
    <property type="entry name" value="PROTEIN_KINASE_DOM"/>
    <property type="match status" value="1"/>
</dbReference>
<feature type="compositionally biased region" description="Low complexity" evidence="4">
    <location>
        <begin position="995"/>
        <end position="1026"/>
    </location>
</feature>
<keyword evidence="2 3" id="KW-0067">ATP-binding</keyword>
<keyword evidence="6" id="KW-0418">Kinase</keyword>
<evidence type="ECO:0000256" key="4">
    <source>
        <dbReference type="SAM" id="MobiDB-lite"/>
    </source>
</evidence>
<evidence type="ECO:0000259" key="5">
    <source>
        <dbReference type="PROSITE" id="PS50011"/>
    </source>
</evidence>
<dbReference type="Pfam" id="PF00069">
    <property type="entry name" value="Pkinase"/>
    <property type="match status" value="1"/>
</dbReference>
<reference evidence="6 7" key="1">
    <citation type="submission" date="2024-06" db="EMBL/GenBank/DDBJ databases">
        <authorList>
            <person name="Woo H."/>
        </authorList>
    </citation>
    <scope>NUCLEOTIDE SEQUENCE [LARGE SCALE GENOMIC DNA]</scope>
    <source>
        <strain evidence="6 7">Si-c</strain>
    </source>
</reference>
<comment type="caution">
    <text evidence="6">The sequence shown here is derived from an EMBL/GenBank/DDBJ whole genome shotgun (WGS) entry which is preliminary data.</text>
</comment>
<organism evidence="6 7">
    <name type="scientific">Rhodanobacter lycopersici</name>
    <dbReference type="NCBI Taxonomy" id="3162487"/>
    <lineage>
        <taxon>Bacteria</taxon>
        <taxon>Pseudomonadati</taxon>
        <taxon>Pseudomonadota</taxon>
        <taxon>Gammaproteobacteria</taxon>
        <taxon>Lysobacterales</taxon>
        <taxon>Rhodanobacteraceae</taxon>
        <taxon>Rhodanobacter</taxon>
    </lineage>
</organism>
<dbReference type="InterPro" id="IPR008271">
    <property type="entry name" value="Ser/Thr_kinase_AS"/>
</dbReference>
<dbReference type="EMBL" id="JBFOHK010000001">
    <property type="protein sequence ID" value="MEW9570867.1"/>
    <property type="molecule type" value="Genomic_DNA"/>
</dbReference>
<dbReference type="InterPro" id="IPR005532">
    <property type="entry name" value="SUMF_dom"/>
</dbReference>
<dbReference type="Pfam" id="PF03781">
    <property type="entry name" value="FGE-sulfatase"/>
    <property type="match status" value="1"/>
</dbReference>
<dbReference type="Gene3D" id="1.10.510.10">
    <property type="entry name" value="Transferase(Phosphotransferase) domain 1"/>
    <property type="match status" value="1"/>
</dbReference>
<feature type="region of interest" description="Disordered" evidence="4">
    <location>
        <begin position="966"/>
        <end position="1028"/>
    </location>
</feature>
<feature type="domain" description="Protein kinase" evidence="5">
    <location>
        <begin position="184"/>
        <end position="463"/>
    </location>
</feature>
<dbReference type="InterPro" id="IPR000719">
    <property type="entry name" value="Prot_kinase_dom"/>
</dbReference>
<keyword evidence="1 3" id="KW-0547">Nucleotide-binding</keyword>
<evidence type="ECO:0000313" key="6">
    <source>
        <dbReference type="EMBL" id="MEW9570867.1"/>
    </source>
</evidence>
<dbReference type="RefSeq" id="WP_367852937.1">
    <property type="nucleotide sequence ID" value="NZ_JBFOHK010000001.1"/>
</dbReference>
<dbReference type="PANTHER" id="PTHR24348:SF68">
    <property type="entry name" value="SERINE_THREONINE-PROTEIN KINASE ATG1C"/>
    <property type="match status" value="1"/>
</dbReference>
<feature type="compositionally biased region" description="Pro residues" evidence="4">
    <location>
        <begin position="972"/>
        <end position="986"/>
    </location>
</feature>
<keyword evidence="7" id="KW-1185">Reference proteome</keyword>
<gene>
    <name evidence="6" type="ORF">ABQJ54_03830</name>
</gene>
<dbReference type="InterPro" id="IPR011009">
    <property type="entry name" value="Kinase-like_dom_sf"/>
</dbReference>
<dbReference type="Gene3D" id="3.90.1580.10">
    <property type="entry name" value="paralog of FGE (formylglycine-generating enzyme)"/>
    <property type="match status" value="1"/>
</dbReference>
<proteinExistence type="predicted"/>
<feature type="region of interest" description="Disordered" evidence="4">
    <location>
        <begin position="96"/>
        <end position="156"/>
    </location>
</feature>
<dbReference type="PANTHER" id="PTHR24348">
    <property type="entry name" value="SERINE/THREONINE-PROTEIN KINASE UNC-51-RELATED"/>
    <property type="match status" value="1"/>
</dbReference>
<dbReference type="InterPro" id="IPR016187">
    <property type="entry name" value="CTDL_fold"/>
</dbReference>
<evidence type="ECO:0000256" key="3">
    <source>
        <dbReference type="PROSITE-ProRule" id="PRU10141"/>
    </source>
</evidence>
<dbReference type="Gene3D" id="3.30.200.20">
    <property type="entry name" value="Phosphorylase Kinase, domain 1"/>
    <property type="match status" value="1"/>
</dbReference>
<evidence type="ECO:0000256" key="2">
    <source>
        <dbReference type="ARBA" id="ARBA00022840"/>
    </source>
</evidence>
<feature type="binding site" evidence="3">
    <location>
        <position position="219"/>
    </location>
    <ligand>
        <name>ATP</name>
        <dbReference type="ChEBI" id="CHEBI:30616"/>
    </ligand>
</feature>
<dbReference type="SUPFAM" id="SSF56112">
    <property type="entry name" value="Protein kinase-like (PK-like)"/>
    <property type="match status" value="1"/>
</dbReference>